<dbReference type="GO" id="GO:0055088">
    <property type="term" value="P:lipid homeostasis"/>
    <property type="evidence" value="ECO:0007669"/>
    <property type="project" value="TreeGrafter"/>
</dbReference>
<dbReference type="GO" id="GO:0042171">
    <property type="term" value="F:lysophosphatidic acid acyltransferase activity"/>
    <property type="evidence" value="ECO:0007669"/>
    <property type="project" value="TreeGrafter"/>
</dbReference>
<sequence length="417" mass="48654">MEQEGTVEPDSCWKGTSQRKLEQAEKEMIELSGLGEEEIRVYKVQVECDQSFREENKGNGMHNQLEEDSEMGMVNPMIINKNIDPYTGKKIKPRKKRHRKTCCCLPCCCSTRVVPITKEYIMTYEFGNKSKPEIVLIHGFGGSALIFFKLFKRLSENYHVYAIDLLGMGRSSRPKFLARTKTEAEDYYICSIEMWRESLGLDNMNIVAHSFGAYITSRYALKYPDKVKKIVFWSPHGCEPKPEDYEQKLKERLRGGCCRKCMLKTMLFIFKHEIKPSRIIFCCGRCIGSCWIKNYVKRRFVNMTDTEKEVAGRYLYQLLMREQSGEKAIFKLMKMPILAYTPIYDELDKLNSHKIEISFVYGDRDWIDTQMGGTNVSQLLKRRGEKVSIIHDSDHHLYLDNPEDLLDSLDEEMQKQS</sequence>
<evidence type="ECO:0000256" key="1">
    <source>
        <dbReference type="ARBA" id="ARBA00038097"/>
    </source>
</evidence>
<protein>
    <recommendedName>
        <fullName evidence="2">AB hydrolase-1 domain-containing protein</fullName>
    </recommendedName>
</protein>
<proteinExistence type="inferred from homology"/>
<dbReference type="GO" id="GO:0006654">
    <property type="term" value="P:phosphatidic acid biosynthetic process"/>
    <property type="evidence" value="ECO:0007669"/>
    <property type="project" value="TreeGrafter"/>
</dbReference>
<gene>
    <name evidence="3" type="ORF">ECRASSUSDP1_LOCUS11256</name>
</gene>
<dbReference type="EMBL" id="CAMPGE010011109">
    <property type="protein sequence ID" value="CAI2369950.1"/>
    <property type="molecule type" value="Genomic_DNA"/>
</dbReference>
<dbReference type="InterPro" id="IPR000073">
    <property type="entry name" value="AB_hydrolase_1"/>
</dbReference>
<keyword evidence="4" id="KW-1185">Reference proteome</keyword>
<dbReference type="AlphaFoldDB" id="A0AAD1UN43"/>
<dbReference type="InterPro" id="IPR029058">
    <property type="entry name" value="AB_hydrolase_fold"/>
</dbReference>
<organism evidence="3 4">
    <name type="scientific">Euplotes crassus</name>
    <dbReference type="NCBI Taxonomy" id="5936"/>
    <lineage>
        <taxon>Eukaryota</taxon>
        <taxon>Sar</taxon>
        <taxon>Alveolata</taxon>
        <taxon>Ciliophora</taxon>
        <taxon>Intramacronucleata</taxon>
        <taxon>Spirotrichea</taxon>
        <taxon>Hypotrichia</taxon>
        <taxon>Euplotida</taxon>
        <taxon>Euplotidae</taxon>
        <taxon>Moneuplotes</taxon>
    </lineage>
</organism>
<dbReference type="PRINTS" id="PR00111">
    <property type="entry name" value="ABHYDROLASE"/>
</dbReference>
<comment type="caution">
    <text evidence="3">The sequence shown here is derived from an EMBL/GenBank/DDBJ whole genome shotgun (WGS) entry which is preliminary data.</text>
</comment>
<evidence type="ECO:0000259" key="2">
    <source>
        <dbReference type="Pfam" id="PF00561"/>
    </source>
</evidence>
<dbReference type="PANTHER" id="PTHR42886:SF29">
    <property type="entry name" value="PUMMELIG, ISOFORM A"/>
    <property type="match status" value="1"/>
</dbReference>
<accession>A0AAD1UN43</accession>
<comment type="similarity">
    <text evidence="1">Belongs to the peptidase S33 family. ABHD4/ABHD5 subfamily.</text>
</comment>
<dbReference type="Pfam" id="PF00561">
    <property type="entry name" value="Abhydrolase_1"/>
    <property type="match status" value="1"/>
</dbReference>
<name>A0AAD1UN43_EUPCR</name>
<dbReference type="Proteomes" id="UP001295684">
    <property type="component" value="Unassembled WGS sequence"/>
</dbReference>
<evidence type="ECO:0000313" key="3">
    <source>
        <dbReference type="EMBL" id="CAI2369950.1"/>
    </source>
</evidence>
<dbReference type="GO" id="GO:0052689">
    <property type="term" value="F:carboxylic ester hydrolase activity"/>
    <property type="evidence" value="ECO:0007669"/>
    <property type="project" value="TreeGrafter"/>
</dbReference>
<dbReference type="SUPFAM" id="SSF53474">
    <property type="entry name" value="alpha/beta-Hydrolases"/>
    <property type="match status" value="1"/>
</dbReference>
<dbReference type="Gene3D" id="3.40.50.1820">
    <property type="entry name" value="alpha/beta hydrolase"/>
    <property type="match status" value="1"/>
</dbReference>
<evidence type="ECO:0000313" key="4">
    <source>
        <dbReference type="Proteomes" id="UP001295684"/>
    </source>
</evidence>
<feature type="domain" description="AB hydrolase-1" evidence="2">
    <location>
        <begin position="134"/>
        <end position="240"/>
    </location>
</feature>
<dbReference type="PANTHER" id="PTHR42886">
    <property type="entry name" value="RE40534P-RELATED"/>
    <property type="match status" value="1"/>
</dbReference>
<reference evidence="3" key="1">
    <citation type="submission" date="2023-07" db="EMBL/GenBank/DDBJ databases">
        <authorList>
            <consortium name="AG Swart"/>
            <person name="Singh M."/>
            <person name="Singh A."/>
            <person name="Seah K."/>
            <person name="Emmerich C."/>
        </authorList>
    </citation>
    <scope>NUCLEOTIDE SEQUENCE</scope>
    <source>
        <strain evidence="3">DP1</strain>
    </source>
</reference>